<dbReference type="GO" id="GO:0005506">
    <property type="term" value="F:iron ion binding"/>
    <property type="evidence" value="ECO:0007669"/>
    <property type="project" value="InterPro"/>
</dbReference>
<dbReference type="GO" id="GO:0004497">
    <property type="term" value="F:monooxygenase activity"/>
    <property type="evidence" value="ECO:0007669"/>
    <property type="project" value="InterPro"/>
</dbReference>
<comment type="caution">
    <text evidence="2">The sequence shown here is derived from an EMBL/GenBank/DDBJ whole genome shotgun (WGS) entry which is preliminary data.</text>
</comment>
<keyword evidence="1" id="KW-0808">Transferase</keyword>
<dbReference type="Proteomes" id="UP001230504">
    <property type="component" value="Unassembled WGS sequence"/>
</dbReference>
<dbReference type="AlphaFoldDB" id="A0AAD8PQ35"/>
<sequence length="521" mass="58809">MSELNSPMRICVEAKTATALRDHEPRVLKYTNKLLADIEVSAETDFNVFLWFNFYNFDVMGDFYLVHSFCMLEGGVEHFYMNALHDKIKTVERFTNIICALRLYRSMSMWNIGVTARAMELWINLVAQLVHGLLDVKCRQETCNGDEDALWRDRKPPLEDIEGGYSFVKRKESTVQFVVHQLDPRGNYPSLDDIEQSYFSGHSLQDINLWSVPGLTWGEESPEADPDNSPVVAADFTRQLPENCHAVTRSTNFPICNPANVDVSRFTKNLPADSLVNRPAVAPKHPDHKMQQAVLFHLPKSKADKLKKLAMPTGTEAPWISTYDAMCAYVWRMLSKIRAPVYNPDSSSPLWWGKAVNMRPRLHNPAVPDRLMRDAVAGAFSDTAPVPPLPPGEVISDAPLSKLASYIRALTESCTEEHVERLIDFIAPIRDKRTISLRVDSHPPMSMFFTDHRSADVSSFDFGFAKPITYRHMWEDLLTAGVVLIYAPVQSSGNFCDRHGERPGSKVEIVGTSGIGKTPYE</sequence>
<dbReference type="Gene3D" id="1.10.630.10">
    <property type="entry name" value="Cytochrome P450"/>
    <property type="match status" value="1"/>
</dbReference>
<dbReference type="InterPro" id="IPR051283">
    <property type="entry name" value="Sec_Metabolite_Acyltrans"/>
</dbReference>
<dbReference type="InterPro" id="IPR036396">
    <property type="entry name" value="Cyt_P450_sf"/>
</dbReference>
<dbReference type="Pfam" id="PF02458">
    <property type="entry name" value="Transferase"/>
    <property type="match status" value="1"/>
</dbReference>
<protein>
    <submittedName>
        <fullName evidence="2">Uncharacterized protein</fullName>
    </submittedName>
</protein>
<dbReference type="GO" id="GO:0020037">
    <property type="term" value="F:heme binding"/>
    <property type="evidence" value="ECO:0007669"/>
    <property type="project" value="InterPro"/>
</dbReference>
<evidence type="ECO:0000313" key="2">
    <source>
        <dbReference type="EMBL" id="KAK1573695.1"/>
    </source>
</evidence>
<dbReference type="PANTHER" id="PTHR31896:SF13">
    <property type="entry name" value="TRICHOTHECENE 3-O-ACETYLTRANSFERASE"/>
    <property type="match status" value="1"/>
</dbReference>
<evidence type="ECO:0000313" key="3">
    <source>
        <dbReference type="Proteomes" id="UP001230504"/>
    </source>
</evidence>
<dbReference type="PANTHER" id="PTHR31896">
    <property type="entry name" value="FAMILY REGULATORY PROTEIN, PUTATIVE (AFU_ORTHOLOGUE AFUA_3G14730)-RELATED"/>
    <property type="match status" value="1"/>
</dbReference>
<accession>A0AAD8PQ35</accession>
<name>A0AAD8PQ35_9PEZI</name>
<keyword evidence="3" id="KW-1185">Reference proteome</keyword>
<dbReference type="Gene3D" id="3.30.559.10">
    <property type="entry name" value="Chloramphenicol acetyltransferase-like domain"/>
    <property type="match status" value="2"/>
</dbReference>
<dbReference type="EMBL" id="JAHLJV010000087">
    <property type="protein sequence ID" value="KAK1573695.1"/>
    <property type="molecule type" value="Genomic_DNA"/>
</dbReference>
<dbReference type="GeneID" id="85444563"/>
<dbReference type="GO" id="GO:0016740">
    <property type="term" value="F:transferase activity"/>
    <property type="evidence" value="ECO:0007669"/>
    <property type="project" value="UniProtKB-KW"/>
</dbReference>
<organism evidence="2 3">
    <name type="scientific">Colletotrichum navitas</name>
    <dbReference type="NCBI Taxonomy" id="681940"/>
    <lineage>
        <taxon>Eukaryota</taxon>
        <taxon>Fungi</taxon>
        <taxon>Dikarya</taxon>
        <taxon>Ascomycota</taxon>
        <taxon>Pezizomycotina</taxon>
        <taxon>Sordariomycetes</taxon>
        <taxon>Hypocreomycetidae</taxon>
        <taxon>Glomerellales</taxon>
        <taxon>Glomerellaceae</taxon>
        <taxon>Colletotrichum</taxon>
        <taxon>Colletotrichum graminicola species complex</taxon>
    </lineage>
</organism>
<dbReference type="InterPro" id="IPR023213">
    <property type="entry name" value="CAT-like_dom_sf"/>
</dbReference>
<dbReference type="RefSeq" id="XP_060409287.1">
    <property type="nucleotide sequence ID" value="XM_060560323.1"/>
</dbReference>
<evidence type="ECO:0000256" key="1">
    <source>
        <dbReference type="ARBA" id="ARBA00022679"/>
    </source>
</evidence>
<dbReference type="GO" id="GO:0016705">
    <property type="term" value="F:oxidoreductase activity, acting on paired donors, with incorporation or reduction of molecular oxygen"/>
    <property type="evidence" value="ECO:0007669"/>
    <property type="project" value="InterPro"/>
</dbReference>
<reference evidence="2" key="1">
    <citation type="submission" date="2021-06" db="EMBL/GenBank/DDBJ databases">
        <title>Comparative genomics, transcriptomics and evolutionary studies reveal genomic signatures of adaptation to plant cell wall in hemibiotrophic fungi.</title>
        <authorList>
            <consortium name="DOE Joint Genome Institute"/>
            <person name="Baroncelli R."/>
            <person name="Diaz J.F."/>
            <person name="Benocci T."/>
            <person name="Peng M."/>
            <person name="Battaglia E."/>
            <person name="Haridas S."/>
            <person name="Andreopoulos W."/>
            <person name="Labutti K."/>
            <person name="Pangilinan J."/>
            <person name="Floch G.L."/>
            <person name="Makela M.R."/>
            <person name="Henrissat B."/>
            <person name="Grigoriev I.V."/>
            <person name="Crouch J.A."/>
            <person name="De Vries R.P."/>
            <person name="Sukno S.A."/>
            <person name="Thon M.R."/>
        </authorList>
    </citation>
    <scope>NUCLEOTIDE SEQUENCE</scope>
    <source>
        <strain evidence="2">CBS 125086</strain>
    </source>
</reference>
<gene>
    <name evidence="2" type="ORF">LY79DRAFT_583456</name>
</gene>
<proteinExistence type="predicted"/>